<keyword evidence="4" id="KW-0808">Transferase</keyword>
<feature type="domain" description="Signal transduction histidine kinase subgroup 3 dimerisation and phosphoacceptor" evidence="10">
    <location>
        <begin position="215"/>
        <end position="281"/>
    </location>
</feature>
<protein>
    <recommendedName>
        <fullName evidence="2">histidine kinase</fullName>
        <ecNumber evidence="2">2.7.13.3</ecNumber>
    </recommendedName>
</protein>
<dbReference type="PANTHER" id="PTHR24421:SF10">
    <property type="entry name" value="NITRATE_NITRITE SENSOR PROTEIN NARQ"/>
    <property type="match status" value="1"/>
</dbReference>
<evidence type="ECO:0000313" key="11">
    <source>
        <dbReference type="EMBL" id="SEF85196.1"/>
    </source>
</evidence>
<sequence length="481" mass="50148">MAGLPPAGPSGGHLEEGSSSRWRSRRDGPPTYHRDVLTRWMERIFDDQLAPARFVVLSVLALGDLRLLHRPEDPWDWALALGALAVCLAGCRAPLAAAVTLSALLVSGDLLGAHVGVPLKAMIAVSLFELALRTSGRRLAAGIGVTTVLLTLHALNAASAQVLPTLYRLSILAGLPLLFGAYVRLMRENARQARERVCEEERRRRSETLAARAAERTAIARELHDLVAHHVSSMVLRVGVARHVLTDVDPRMTEVLDDLHGSGAAALADLRRLVALLRDPAQVHDDPAVSLVEPAGLVEALEAALERGRQTGLTVSADVDPAIGGLDAVRGLTILRLTQEGMANVARHAGPAASARFSVRLDGDTVRLEIVDDGGRPDPAAAGVGATVRSGGHGLIGMTERAQLLGGRLAAGPVPGGRGWRLLAELPSGTAPSDGPVAAPGTDAVAGPAPQAPALATFSAPPPERPLGTLDRGGPLGGPGR</sequence>
<dbReference type="GO" id="GO:0016020">
    <property type="term" value="C:membrane"/>
    <property type="evidence" value="ECO:0007669"/>
    <property type="project" value="InterPro"/>
</dbReference>
<evidence type="ECO:0000256" key="8">
    <source>
        <dbReference type="ARBA" id="ARBA00023012"/>
    </source>
</evidence>
<evidence type="ECO:0000256" key="2">
    <source>
        <dbReference type="ARBA" id="ARBA00012438"/>
    </source>
</evidence>
<keyword evidence="8" id="KW-0902">Two-component regulatory system</keyword>
<dbReference type="InterPro" id="IPR036890">
    <property type="entry name" value="HATPase_C_sf"/>
</dbReference>
<dbReference type="GO" id="GO:0046983">
    <property type="term" value="F:protein dimerization activity"/>
    <property type="evidence" value="ECO:0007669"/>
    <property type="project" value="InterPro"/>
</dbReference>
<dbReference type="GO" id="GO:0000155">
    <property type="term" value="F:phosphorelay sensor kinase activity"/>
    <property type="evidence" value="ECO:0007669"/>
    <property type="project" value="InterPro"/>
</dbReference>
<proteinExistence type="predicted"/>
<dbReference type="EMBL" id="FNVO01000002">
    <property type="protein sequence ID" value="SEF85196.1"/>
    <property type="molecule type" value="Genomic_DNA"/>
</dbReference>
<keyword evidence="6 11" id="KW-0418">Kinase</keyword>
<dbReference type="Proteomes" id="UP000236723">
    <property type="component" value="Unassembled WGS sequence"/>
</dbReference>
<dbReference type="GO" id="GO:0005524">
    <property type="term" value="F:ATP binding"/>
    <property type="evidence" value="ECO:0007669"/>
    <property type="project" value="UniProtKB-KW"/>
</dbReference>
<dbReference type="CDD" id="cd16917">
    <property type="entry name" value="HATPase_UhpB-NarQ-NarX-like"/>
    <property type="match status" value="1"/>
</dbReference>
<organism evidence="11 12">
    <name type="scientific">Thermomonospora echinospora</name>
    <dbReference type="NCBI Taxonomy" id="1992"/>
    <lineage>
        <taxon>Bacteria</taxon>
        <taxon>Bacillati</taxon>
        <taxon>Actinomycetota</taxon>
        <taxon>Actinomycetes</taxon>
        <taxon>Streptosporangiales</taxon>
        <taxon>Thermomonosporaceae</taxon>
        <taxon>Thermomonospora</taxon>
    </lineage>
</organism>
<feature type="region of interest" description="Disordered" evidence="9">
    <location>
        <begin position="1"/>
        <end position="29"/>
    </location>
</feature>
<evidence type="ECO:0000256" key="1">
    <source>
        <dbReference type="ARBA" id="ARBA00000085"/>
    </source>
</evidence>
<name>A0A1H5VDP4_9ACTN</name>
<evidence type="ECO:0000256" key="3">
    <source>
        <dbReference type="ARBA" id="ARBA00022553"/>
    </source>
</evidence>
<keyword evidence="12" id="KW-1185">Reference proteome</keyword>
<dbReference type="EC" id="2.7.13.3" evidence="2"/>
<evidence type="ECO:0000256" key="9">
    <source>
        <dbReference type="SAM" id="MobiDB-lite"/>
    </source>
</evidence>
<dbReference type="Gene3D" id="3.30.565.10">
    <property type="entry name" value="Histidine kinase-like ATPase, C-terminal domain"/>
    <property type="match status" value="1"/>
</dbReference>
<dbReference type="InterPro" id="IPR011712">
    <property type="entry name" value="Sig_transdc_His_kin_sub3_dim/P"/>
</dbReference>
<dbReference type="Pfam" id="PF07730">
    <property type="entry name" value="HisKA_3"/>
    <property type="match status" value="1"/>
</dbReference>
<keyword evidence="5" id="KW-0547">Nucleotide-binding</keyword>
<evidence type="ECO:0000313" key="12">
    <source>
        <dbReference type="Proteomes" id="UP000236723"/>
    </source>
</evidence>
<comment type="catalytic activity">
    <reaction evidence="1">
        <text>ATP + protein L-histidine = ADP + protein N-phospho-L-histidine.</text>
        <dbReference type="EC" id="2.7.13.3"/>
    </reaction>
</comment>
<dbReference type="Gene3D" id="1.20.5.1930">
    <property type="match status" value="1"/>
</dbReference>
<accession>A0A1H5VDP4</accession>
<evidence type="ECO:0000256" key="5">
    <source>
        <dbReference type="ARBA" id="ARBA00022741"/>
    </source>
</evidence>
<dbReference type="SUPFAM" id="SSF55874">
    <property type="entry name" value="ATPase domain of HSP90 chaperone/DNA topoisomerase II/histidine kinase"/>
    <property type="match status" value="1"/>
</dbReference>
<evidence type="ECO:0000256" key="6">
    <source>
        <dbReference type="ARBA" id="ARBA00022777"/>
    </source>
</evidence>
<gene>
    <name evidence="11" type="ORF">SAMN04489712_102270</name>
</gene>
<keyword evidence="7" id="KW-0067">ATP-binding</keyword>
<evidence type="ECO:0000259" key="10">
    <source>
        <dbReference type="Pfam" id="PF07730"/>
    </source>
</evidence>
<dbReference type="AlphaFoldDB" id="A0A1H5VDP4"/>
<reference evidence="12" key="1">
    <citation type="submission" date="2016-10" db="EMBL/GenBank/DDBJ databases">
        <authorList>
            <person name="Varghese N."/>
            <person name="Submissions S."/>
        </authorList>
    </citation>
    <scope>NUCLEOTIDE SEQUENCE [LARGE SCALE GENOMIC DNA]</scope>
    <source>
        <strain evidence="12">DSM 43163</strain>
    </source>
</reference>
<dbReference type="InterPro" id="IPR050482">
    <property type="entry name" value="Sensor_HK_TwoCompSys"/>
</dbReference>
<evidence type="ECO:0000256" key="7">
    <source>
        <dbReference type="ARBA" id="ARBA00022840"/>
    </source>
</evidence>
<evidence type="ECO:0000256" key="4">
    <source>
        <dbReference type="ARBA" id="ARBA00022679"/>
    </source>
</evidence>
<feature type="region of interest" description="Disordered" evidence="9">
    <location>
        <begin position="426"/>
        <end position="481"/>
    </location>
</feature>
<keyword evidence="3" id="KW-0597">Phosphoprotein</keyword>
<dbReference type="PANTHER" id="PTHR24421">
    <property type="entry name" value="NITRATE/NITRITE SENSOR PROTEIN NARX-RELATED"/>
    <property type="match status" value="1"/>
</dbReference>